<evidence type="ECO:0000256" key="1">
    <source>
        <dbReference type="ARBA" id="ARBA00009437"/>
    </source>
</evidence>
<dbReference type="SUPFAM" id="SSF46785">
    <property type="entry name" value="Winged helix' DNA-binding domain"/>
    <property type="match status" value="1"/>
</dbReference>
<reference evidence="6 9" key="2">
    <citation type="submission" date="2018-01" db="EMBL/GenBank/DDBJ databases">
        <title>Complete genome sequence of Caulobacter flavus RHGG3.</title>
        <authorList>
            <person name="Yang E."/>
        </authorList>
    </citation>
    <scope>NUCLEOTIDE SEQUENCE [LARGE SCALE GENOMIC DNA]</scope>
    <source>
        <strain evidence="6 9">RHGG3</strain>
    </source>
</reference>
<sequence length="294" mass="30885">MELRHIRYFLAVAEEGHFTRAAARIGIGQSPLSQQIKDLEAELGVTLFRRLPTGAELTEAGKAFHAAVRNMPGQAKAAALQAQKAARGESGSLRLGFTGSAVLNRAVQASVRAYRRRYPDVELSLTETNSTHLAAEVAQGALDAAFLRPGAVDLEGLRLHDLDGEEMVAVLPASHPAAAGEQVNLHDLRAEAFILTPRGLGPTVFDAAVEACRRSGFEPILGQPAPQMLSLVALVAAELGVSIVPVSMARLALDGVVFRPIAGGTPIAQLSLATGKTPSPALQNFVRIALGSEG</sequence>
<proteinExistence type="inferred from homology"/>
<keyword evidence="4" id="KW-0804">Transcription</keyword>
<dbReference type="Proteomes" id="UP000281192">
    <property type="component" value="Chromosome"/>
</dbReference>
<evidence type="ECO:0000313" key="6">
    <source>
        <dbReference type="EMBL" id="AYV47197.1"/>
    </source>
</evidence>
<dbReference type="GO" id="GO:0003700">
    <property type="term" value="F:DNA-binding transcription factor activity"/>
    <property type="evidence" value="ECO:0007669"/>
    <property type="project" value="InterPro"/>
</dbReference>
<dbReference type="OrthoDB" id="9811588at2"/>
<evidence type="ECO:0000256" key="4">
    <source>
        <dbReference type="ARBA" id="ARBA00023163"/>
    </source>
</evidence>
<dbReference type="PANTHER" id="PTHR30346">
    <property type="entry name" value="TRANSCRIPTIONAL DUAL REGULATOR HCAR-RELATED"/>
    <property type="match status" value="1"/>
</dbReference>
<evidence type="ECO:0000313" key="9">
    <source>
        <dbReference type="Proteomes" id="UP000281192"/>
    </source>
</evidence>
<dbReference type="GO" id="GO:0032993">
    <property type="term" value="C:protein-DNA complex"/>
    <property type="evidence" value="ECO:0007669"/>
    <property type="project" value="TreeGrafter"/>
</dbReference>
<dbReference type="RefSeq" id="WP_101715798.1">
    <property type="nucleotide sequence ID" value="NZ_CP026100.1"/>
</dbReference>
<reference evidence="7 8" key="1">
    <citation type="submission" date="2017-12" db="EMBL/GenBank/DDBJ databases">
        <title>The genome sequence of Caulobacter flavus CGMCC1 15093.</title>
        <authorList>
            <person name="Gao J."/>
            <person name="Mao X."/>
            <person name="Sun J."/>
        </authorList>
    </citation>
    <scope>NUCLEOTIDE SEQUENCE [LARGE SCALE GENOMIC DNA]</scope>
    <source>
        <strain evidence="7 8">CGMCC1 15093</strain>
    </source>
</reference>
<evidence type="ECO:0000313" key="8">
    <source>
        <dbReference type="Proteomes" id="UP000234483"/>
    </source>
</evidence>
<keyword evidence="3" id="KW-0238">DNA-binding</keyword>
<dbReference type="EMBL" id="PJRQ01000054">
    <property type="protein sequence ID" value="PLR06160.1"/>
    <property type="molecule type" value="Genomic_DNA"/>
</dbReference>
<dbReference type="Proteomes" id="UP000234483">
    <property type="component" value="Unassembled WGS sequence"/>
</dbReference>
<keyword evidence="9" id="KW-1185">Reference proteome</keyword>
<evidence type="ECO:0000259" key="5">
    <source>
        <dbReference type="PROSITE" id="PS50931"/>
    </source>
</evidence>
<comment type="similarity">
    <text evidence="1">Belongs to the LysR transcriptional regulatory family.</text>
</comment>
<dbReference type="GO" id="GO:0003677">
    <property type="term" value="F:DNA binding"/>
    <property type="evidence" value="ECO:0007669"/>
    <property type="project" value="UniProtKB-KW"/>
</dbReference>
<dbReference type="Gene3D" id="3.40.190.10">
    <property type="entry name" value="Periplasmic binding protein-like II"/>
    <property type="match status" value="2"/>
</dbReference>
<dbReference type="AlphaFoldDB" id="A0A2N5CKU0"/>
<keyword evidence="2" id="KW-0805">Transcription regulation</keyword>
<dbReference type="FunFam" id="1.10.10.10:FF:000001">
    <property type="entry name" value="LysR family transcriptional regulator"/>
    <property type="match status" value="1"/>
</dbReference>
<dbReference type="SUPFAM" id="SSF53850">
    <property type="entry name" value="Periplasmic binding protein-like II"/>
    <property type="match status" value="1"/>
</dbReference>
<dbReference type="InterPro" id="IPR005119">
    <property type="entry name" value="LysR_subst-bd"/>
</dbReference>
<evidence type="ECO:0000256" key="3">
    <source>
        <dbReference type="ARBA" id="ARBA00023125"/>
    </source>
</evidence>
<protein>
    <submittedName>
        <fullName evidence="7">LysR family transcriptional regulator</fullName>
    </submittedName>
</protein>
<dbReference type="PRINTS" id="PR00039">
    <property type="entry name" value="HTHLYSR"/>
</dbReference>
<dbReference type="PANTHER" id="PTHR30346:SF30">
    <property type="entry name" value="SMALL NEUTRAL PROTEASE REGULATORY PROTEIN"/>
    <property type="match status" value="1"/>
</dbReference>
<feature type="domain" description="HTH lysR-type" evidence="5">
    <location>
        <begin position="1"/>
        <end position="58"/>
    </location>
</feature>
<name>A0A2N5CKU0_9CAUL</name>
<evidence type="ECO:0000256" key="2">
    <source>
        <dbReference type="ARBA" id="ARBA00023015"/>
    </source>
</evidence>
<dbReference type="KEGG" id="cfh:C1707_13525"/>
<dbReference type="InterPro" id="IPR000847">
    <property type="entry name" value="LysR_HTH_N"/>
</dbReference>
<dbReference type="InterPro" id="IPR036390">
    <property type="entry name" value="WH_DNA-bd_sf"/>
</dbReference>
<dbReference type="Pfam" id="PF03466">
    <property type="entry name" value="LysR_substrate"/>
    <property type="match status" value="1"/>
</dbReference>
<dbReference type="EMBL" id="CP026100">
    <property type="protein sequence ID" value="AYV47197.1"/>
    <property type="molecule type" value="Genomic_DNA"/>
</dbReference>
<dbReference type="Pfam" id="PF00126">
    <property type="entry name" value="HTH_1"/>
    <property type="match status" value="1"/>
</dbReference>
<gene>
    <name evidence="6" type="ORF">C1707_13525</name>
    <name evidence="7" type="ORF">CFHF_25865</name>
</gene>
<accession>A0A2N5CKU0</accession>
<dbReference type="Gene3D" id="1.10.10.10">
    <property type="entry name" value="Winged helix-like DNA-binding domain superfamily/Winged helix DNA-binding domain"/>
    <property type="match status" value="1"/>
</dbReference>
<evidence type="ECO:0000313" key="7">
    <source>
        <dbReference type="EMBL" id="PLR06160.1"/>
    </source>
</evidence>
<organism evidence="7 8">
    <name type="scientific">Caulobacter flavus</name>
    <dbReference type="NCBI Taxonomy" id="1679497"/>
    <lineage>
        <taxon>Bacteria</taxon>
        <taxon>Pseudomonadati</taxon>
        <taxon>Pseudomonadota</taxon>
        <taxon>Alphaproteobacteria</taxon>
        <taxon>Caulobacterales</taxon>
        <taxon>Caulobacteraceae</taxon>
        <taxon>Caulobacter</taxon>
    </lineage>
</organism>
<dbReference type="InterPro" id="IPR036388">
    <property type="entry name" value="WH-like_DNA-bd_sf"/>
</dbReference>
<dbReference type="PROSITE" id="PS50931">
    <property type="entry name" value="HTH_LYSR"/>
    <property type="match status" value="1"/>
</dbReference>